<reference evidence="1" key="1">
    <citation type="submission" date="2021-11" db="EMBL/GenBank/DDBJ databases">
        <authorList>
            <person name="Schell T."/>
        </authorList>
    </citation>
    <scope>NUCLEOTIDE SEQUENCE</scope>
    <source>
        <strain evidence="1">M5</strain>
    </source>
</reference>
<protein>
    <submittedName>
        <fullName evidence="1">Uncharacterized protein</fullName>
    </submittedName>
</protein>
<dbReference type="Proteomes" id="UP000789390">
    <property type="component" value="Unassembled WGS sequence"/>
</dbReference>
<gene>
    <name evidence="1" type="ORF">DGAL_LOCUS2463</name>
</gene>
<keyword evidence="2" id="KW-1185">Reference proteome</keyword>
<dbReference type="EMBL" id="CAKKLH010000035">
    <property type="protein sequence ID" value="CAH0100241.1"/>
    <property type="molecule type" value="Genomic_DNA"/>
</dbReference>
<name>A0A8J2RFV9_9CRUS</name>
<sequence length="176" mass="20104">MEATHVLIIREIFKNCHMLKSGKATTWSDRTVPLDTKGGNQGIISLFIPTDCLKYCSKFSVSPVSSVASVKKNKPTDRYRIQHGLFYCPPFKSQGLIHNQLPARYVCFLESWTIISRRNRNRLTHGKLVKGFSHLDIPKTNLDFRPRIAENDALPTFATNIVNELTTNPWKFTLIL</sequence>
<accession>A0A8J2RFV9</accession>
<organism evidence="1 2">
    <name type="scientific">Daphnia galeata</name>
    <dbReference type="NCBI Taxonomy" id="27404"/>
    <lineage>
        <taxon>Eukaryota</taxon>
        <taxon>Metazoa</taxon>
        <taxon>Ecdysozoa</taxon>
        <taxon>Arthropoda</taxon>
        <taxon>Crustacea</taxon>
        <taxon>Branchiopoda</taxon>
        <taxon>Diplostraca</taxon>
        <taxon>Cladocera</taxon>
        <taxon>Anomopoda</taxon>
        <taxon>Daphniidae</taxon>
        <taxon>Daphnia</taxon>
    </lineage>
</organism>
<evidence type="ECO:0000313" key="2">
    <source>
        <dbReference type="Proteomes" id="UP000789390"/>
    </source>
</evidence>
<dbReference type="AlphaFoldDB" id="A0A8J2RFV9"/>
<evidence type="ECO:0000313" key="1">
    <source>
        <dbReference type="EMBL" id="CAH0100241.1"/>
    </source>
</evidence>
<comment type="caution">
    <text evidence="1">The sequence shown here is derived from an EMBL/GenBank/DDBJ whole genome shotgun (WGS) entry which is preliminary data.</text>
</comment>
<proteinExistence type="predicted"/>